<dbReference type="InterPro" id="IPR018660">
    <property type="entry name" value="MliC"/>
</dbReference>
<proteinExistence type="predicted"/>
<dbReference type="AlphaFoldDB" id="A0A3A1WHN4"/>
<feature type="signal peptide" evidence="5">
    <location>
        <begin position="1"/>
        <end position="20"/>
    </location>
</feature>
<evidence type="ECO:0000256" key="4">
    <source>
        <dbReference type="ARBA" id="ARBA00023288"/>
    </source>
</evidence>
<gene>
    <name evidence="7" type="ORF">D3218_12525</name>
</gene>
<dbReference type="RefSeq" id="WP_119540424.1">
    <property type="nucleotide sequence ID" value="NZ_QYRN01000006.1"/>
</dbReference>
<dbReference type="SUPFAM" id="SSF141488">
    <property type="entry name" value="YdhA-like"/>
    <property type="match status" value="1"/>
</dbReference>
<dbReference type="Gene3D" id="2.40.128.200">
    <property type="match status" value="1"/>
</dbReference>
<keyword evidence="4" id="KW-0449">Lipoprotein</keyword>
<evidence type="ECO:0000256" key="2">
    <source>
        <dbReference type="ARBA" id="ARBA00023136"/>
    </source>
</evidence>
<evidence type="ECO:0000313" key="8">
    <source>
        <dbReference type="Proteomes" id="UP000265750"/>
    </source>
</evidence>
<sequence length="119" mass="12542">MKTALILPAALTALVAGAKADPLTLDLPGAPERMRFAYECSDGVRREVEYVNLPDNDLALVEAGPSRRLFVGVISASGAKYAAGAQVWWSKGTEASLLDVTKGDAPVAECQQSRKGPRG</sequence>
<accession>A0A3A1WHN4</accession>
<evidence type="ECO:0000256" key="3">
    <source>
        <dbReference type="ARBA" id="ARBA00023139"/>
    </source>
</evidence>
<name>A0A3A1WHN4_9HYPH</name>
<protein>
    <recommendedName>
        <fullName evidence="6">C-type lysozyme inhibitor domain-containing protein</fullName>
    </recommendedName>
</protein>
<dbReference type="Proteomes" id="UP000265750">
    <property type="component" value="Unassembled WGS sequence"/>
</dbReference>
<evidence type="ECO:0000256" key="1">
    <source>
        <dbReference type="ARBA" id="ARBA00022729"/>
    </source>
</evidence>
<keyword evidence="8" id="KW-1185">Reference proteome</keyword>
<evidence type="ECO:0000259" key="6">
    <source>
        <dbReference type="Pfam" id="PF09864"/>
    </source>
</evidence>
<dbReference type="Pfam" id="PF09864">
    <property type="entry name" value="MliC"/>
    <property type="match status" value="1"/>
</dbReference>
<keyword evidence="2" id="KW-0472">Membrane</keyword>
<evidence type="ECO:0000256" key="5">
    <source>
        <dbReference type="SAM" id="SignalP"/>
    </source>
</evidence>
<organism evidence="7 8">
    <name type="scientific">Aureimonas flava</name>
    <dbReference type="NCBI Taxonomy" id="2320271"/>
    <lineage>
        <taxon>Bacteria</taxon>
        <taxon>Pseudomonadati</taxon>
        <taxon>Pseudomonadota</taxon>
        <taxon>Alphaproteobacteria</taxon>
        <taxon>Hyphomicrobiales</taxon>
        <taxon>Aurantimonadaceae</taxon>
        <taxon>Aureimonas</taxon>
    </lineage>
</organism>
<keyword evidence="1 5" id="KW-0732">Signal</keyword>
<evidence type="ECO:0000313" key="7">
    <source>
        <dbReference type="EMBL" id="RIY00113.1"/>
    </source>
</evidence>
<dbReference type="InterPro" id="IPR036328">
    <property type="entry name" value="MliC_sf"/>
</dbReference>
<feature type="chain" id="PRO_5017457910" description="C-type lysozyme inhibitor domain-containing protein" evidence="5">
    <location>
        <begin position="21"/>
        <end position="119"/>
    </location>
</feature>
<dbReference type="EMBL" id="QYRN01000006">
    <property type="protein sequence ID" value="RIY00113.1"/>
    <property type="molecule type" value="Genomic_DNA"/>
</dbReference>
<dbReference type="OrthoDB" id="120729at2"/>
<keyword evidence="3" id="KW-0564">Palmitate</keyword>
<comment type="caution">
    <text evidence="7">The sequence shown here is derived from an EMBL/GenBank/DDBJ whole genome shotgun (WGS) entry which is preliminary data.</text>
</comment>
<reference evidence="8" key="1">
    <citation type="submission" date="2018-09" db="EMBL/GenBank/DDBJ databases">
        <authorList>
            <person name="Tuo L."/>
        </authorList>
    </citation>
    <scope>NUCLEOTIDE SEQUENCE [LARGE SCALE GENOMIC DNA]</scope>
    <source>
        <strain evidence="8">M2BS4Y-1</strain>
    </source>
</reference>
<feature type="domain" description="C-type lysozyme inhibitor" evidence="6">
    <location>
        <begin position="38"/>
        <end position="103"/>
    </location>
</feature>